<dbReference type="InterPro" id="IPR000160">
    <property type="entry name" value="GGDEF_dom"/>
</dbReference>
<dbReference type="GO" id="GO:1902201">
    <property type="term" value="P:negative regulation of bacterial-type flagellum-dependent cell motility"/>
    <property type="evidence" value="ECO:0007669"/>
    <property type="project" value="TreeGrafter"/>
</dbReference>
<dbReference type="InterPro" id="IPR050469">
    <property type="entry name" value="Diguanylate_Cyclase"/>
</dbReference>
<feature type="transmembrane region" description="Helical" evidence="1">
    <location>
        <begin position="141"/>
        <end position="162"/>
    </location>
</feature>
<dbReference type="AlphaFoldDB" id="A0A2T0SVM4"/>
<evidence type="ECO:0000313" key="4">
    <source>
        <dbReference type="Proteomes" id="UP000239494"/>
    </source>
</evidence>
<dbReference type="Proteomes" id="UP000239494">
    <property type="component" value="Unassembled WGS sequence"/>
</dbReference>
<dbReference type="SUPFAM" id="SSF55073">
    <property type="entry name" value="Nucleotide cyclase"/>
    <property type="match status" value="1"/>
</dbReference>
<proteinExistence type="predicted"/>
<keyword evidence="4" id="KW-1185">Reference proteome</keyword>
<keyword evidence="1" id="KW-0472">Membrane</keyword>
<accession>A0A2T0SVM4</accession>
<dbReference type="PROSITE" id="PS50887">
    <property type="entry name" value="GGDEF"/>
    <property type="match status" value="1"/>
</dbReference>
<gene>
    <name evidence="3" type="ORF">CLV43_110289</name>
</gene>
<name>A0A2T0SVM4_9PSEU</name>
<feature type="transmembrane region" description="Helical" evidence="1">
    <location>
        <begin position="98"/>
        <end position="121"/>
    </location>
</feature>
<dbReference type="SMART" id="SM00267">
    <property type="entry name" value="GGDEF"/>
    <property type="match status" value="1"/>
</dbReference>
<dbReference type="InterPro" id="IPR043128">
    <property type="entry name" value="Rev_trsase/Diguanyl_cyclase"/>
</dbReference>
<feature type="domain" description="GGDEF" evidence="2">
    <location>
        <begin position="297"/>
        <end position="433"/>
    </location>
</feature>
<dbReference type="CDD" id="cd01949">
    <property type="entry name" value="GGDEF"/>
    <property type="match status" value="1"/>
</dbReference>
<protein>
    <submittedName>
        <fullName evidence="3">Diguanylate cyclase (GGDEF)-like protein</fullName>
    </submittedName>
</protein>
<dbReference type="GO" id="GO:0005886">
    <property type="term" value="C:plasma membrane"/>
    <property type="evidence" value="ECO:0007669"/>
    <property type="project" value="TreeGrafter"/>
</dbReference>
<dbReference type="PANTHER" id="PTHR45138">
    <property type="entry name" value="REGULATORY COMPONENTS OF SENSORY TRANSDUCTION SYSTEM"/>
    <property type="match status" value="1"/>
</dbReference>
<organism evidence="3 4">
    <name type="scientific">Umezawaea tangerina</name>
    <dbReference type="NCBI Taxonomy" id="84725"/>
    <lineage>
        <taxon>Bacteria</taxon>
        <taxon>Bacillati</taxon>
        <taxon>Actinomycetota</taxon>
        <taxon>Actinomycetes</taxon>
        <taxon>Pseudonocardiales</taxon>
        <taxon>Pseudonocardiaceae</taxon>
        <taxon>Umezawaea</taxon>
    </lineage>
</organism>
<dbReference type="InterPro" id="IPR029787">
    <property type="entry name" value="Nucleotide_cyclase"/>
</dbReference>
<dbReference type="Pfam" id="PF00990">
    <property type="entry name" value="GGDEF"/>
    <property type="match status" value="1"/>
</dbReference>
<dbReference type="GO" id="GO:0052621">
    <property type="term" value="F:diguanylate cyclase activity"/>
    <property type="evidence" value="ECO:0007669"/>
    <property type="project" value="TreeGrafter"/>
</dbReference>
<evidence type="ECO:0000259" key="2">
    <source>
        <dbReference type="PROSITE" id="PS50887"/>
    </source>
</evidence>
<evidence type="ECO:0000313" key="3">
    <source>
        <dbReference type="EMBL" id="PRY37477.1"/>
    </source>
</evidence>
<feature type="transmembrane region" description="Helical" evidence="1">
    <location>
        <begin position="174"/>
        <end position="202"/>
    </location>
</feature>
<keyword evidence="1" id="KW-1133">Transmembrane helix</keyword>
<dbReference type="EMBL" id="PVTF01000010">
    <property type="protein sequence ID" value="PRY37477.1"/>
    <property type="molecule type" value="Genomic_DNA"/>
</dbReference>
<dbReference type="NCBIfam" id="TIGR00254">
    <property type="entry name" value="GGDEF"/>
    <property type="match status" value="1"/>
</dbReference>
<reference evidence="3 4" key="1">
    <citation type="submission" date="2018-03" db="EMBL/GenBank/DDBJ databases">
        <title>Genomic Encyclopedia of Archaeal and Bacterial Type Strains, Phase II (KMG-II): from individual species to whole genera.</title>
        <authorList>
            <person name="Goeker M."/>
        </authorList>
    </citation>
    <scope>NUCLEOTIDE SEQUENCE [LARGE SCALE GENOMIC DNA]</scope>
    <source>
        <strain evidence="3 4">DSM 44720</strain>
    </source>
</reference>
<evidence type="ECO:0000256" key="1">
    <source>
        <dbReference type="SAM" id="Phobius"/>
    </source>
</evidence>
<dbReference type="PANTHER" id="PTHR45138:SF9">
    <property type="entry name" value="DIGUANYLATE CYCLASE DGCM-RELATED"/>
    <property type="match status" value="1"/>
</dbReference>
<keyword evidence="1" id="KW-0812">Transmembrane</keyword>
<feature type="transmembrane region" description="Helical" evidence="1">
    <location>
        <begin position="222"/>
        <end position="252"/>
    </location>
</feature>
<comment type="caution">
    <text evidence="3">The sequence shown here is derived from an EMBL/GenBank/DDBJ whole genome shotgun (WGS) entry which is preliminary data.</text>
</comment>
<sequence>MDMGHRADAPVRTGAPWRAVPGWSLWSLSARALAYVLLVDSGAVLAVVLSALGPVPARSWAVAAVLAGCAGAHLHFSRWIERIRRDHSHLPHVDLCSIWIFAGALVLPPLPAVLLVATIYLHRWWVVGRWDASRPPHRCLFTGSMMVLAALAANGVSAATGLRGHLMAGRPSGVLDLVGIIGAGAAQWGVNSLLVGIVIALTVKLRKIGEAVGSGADNLLEIGQLALGSFVALAVAWWPGFAAPMVVAAVALHRTVLIHQLELAARTDNKTGLLNAEAWHLQARLELQRTRARQTPSTLGLFMIDVDHFKDVNDRYGHQVGDSVLRAIADALSSSVRRGDSVGRFGGEEFAVLLPMVERTEALLIAERVRSQVLGLKIDDSAGGVVTGLGVSIGVAIWPEVDEDTVEGVLAAADSALYEAKRLGRDQVQVAGVVRRLRWVPAVRRGQVVD</sequence>
<dbReference type="FunFam" id="3.30.70.270:FF:000001">
    <property type="entry name" value="Diguanylate cyclase domain protein"/>
    <property type="match status" value="1"/>
</dbReference>
<dbReference type="GO" id="GO:0043709">
    <property type="term" value="P:cell adhesion involved in single-species biofilm formation"/>
    <property type="evidence" value="ECO:0007669"/>
    <property type="project" value="TreeGrafter"/>
</dbReference>
<feature type="transmembrane region" description="Helical" evidence="1">
    <location>
        <begin position="59"/>
        <end position="77"/>
    </location>
</feature>
<feature type="transmembrane region" description="Helical" evidence="1">
    <location>
        <begin position="32"/>
        <end position="53"/>
    </location>
</feature>
<dbReference type="Gene3D" id="3.30.70.270">
    <property type="match status" value="1"/>
</dbReference>